<evidence type="ECO:0000313" key="2">
    <source>
        <dbReference type="Proteomes" id="UP000198846"/>
    </source>
</evidence>
<dbReference type="RefSeq" id="WP_092136090.1">
    <property type="nucleotide sequence ID" value="NZ_FNQK01000020.1"/>
</dbReference>
<name>A0A1H4CIA0_BIZPA</name>
<dbReference type="Proteomes" id="UP000198846">
    <property type="component" value="Unassembled WGS sequence"/>
</dbReference>
<dbReference type="EMBL" id="FNQK01000020">
    <property type="protein sequence ID" value="SEA60053.1"/>
    <property type="molecule type" value="Genomic_DNA"/>
</dbReference>
<reference evidence="1 2" key="1">
    <citation type="submission" date="2016-10" db="EMBL/GenBank/DDBJ databases">
        <authorList>
            <person name="de Groot N.N."/>
        </authorList>
    </citation>
    <scope>NUCLEOTIDE SEQUENCE [LARGE SCALE GENOMIC DNA]</scope>
    <source>
        <strain evidence="1 2">DSM 23842</strain>
    </source>
</reference>
<dbReference type="STRING" id="283786.SAMN04487990_1209"/>
<gene>
    <name evidence="1" type="ORF">SAMN04487990_1209</name>
</gene>
<dbReference type="AlphaFoldDB" id="A0A1H4CIA0"/>
<sequence>MTGILAQIIAITSFGNEYLKSGTLTGFFPQNSSFQHCDIVDFRELKKKSIFSSKKEITVSKNPMEWFEYLKSKDCKKLRLYYHTVKEEDHKMVGFVGGGGNWYIETIYSTHSDFWVSRWHYDAQLTEKPWQVTYGKAIENRPTINQQLDSIQTKGHLKTCLEKITDFAYKETTENWGKLFETAKNTLESENPESNFYHNDLICWKNYNLENRQLLMSASKAFVFGGMGSWNDMGFEHKEIDKTYNELSANLYKSMMESITCADNRDKYE</sequence>
<accession>A0A1H4CIA0</accession>
<protein>
    <submittedName>
        <fullName evidence="1">Uncharacterized protein</fullName>
    </submittedName>
</protein>
<evidence type="ECO:0000313" key="1">
    <source>
        <dbReference type="EMBL" id="SEA60053.1"/>
    </source>
</evidence>
<proteinExistence type="predicted"/>
<organism evidence="1 2">
    <name type="scientific">Bizionia paragorgiae</name>
    <dbReference type="NCBI Taxonomy" id="283786"/>
    <lineage>
        <taxon>Bacteria</taxon>
        <taxon>Pseudomonadati</taxon>
        <taxon>Bacteroidota</taxon>
        <taxon>Flavobacteriia</taxon>
        <taxon>Flavobacteriales</taxon>
        <taxon>Flavobacteriaceae</taxon>
        <taxon>Bizionia</taxon>
    </lineage>
</organism>
<dbReference type="OrthoDB" id="5377797at2"/>
<keyword evidence="2" id="KW-1185">Reference proteome</keyword>